<gene>
    <name evidence="2" type="ORF">JVT61DRAFT_4496</name>
</gene>
<reference evidence="2" key="1">
    <citation type="submission" date="2021-03" db="EMBL/GenBank/DDBJ databases">
        <title>Evolutionary innovations through gain and loss of genes in the ectomycorrhizal Boletales.</title>
        <authorList>
            <person name="Wu G."/>
            <person name="Miyauchi S."/>
            <person name="Morin E."/>
            <person name="Yang Z.-L."/>
            <person name="Xu J."/>
            <person name="Martin F.M."/>
        </authorList>
    </citation>
    <scope>NUCLEOTIDE SEQUENCE</scope>
    <source>
        <strain evidence="2">BR01</strain>
    </source>
</reference>
<keyword evidence="3" id="KW-1185">Reference proteome</keyword>
<proteinExistence type="predicted"/>
<feature type="compositionally biased region" description="Polar residues" evidence="1">
    <location>
        <begin position="49"/>
        <end position="69"/>
    </location>
</feature>
<feature type="compositionally biased region" description="Low complexity" evidence="1">
    <location>
        <begin position="107"/>
        <end position="129"/>
    </location>
</feature>
<protein>
    <submittedName>
        <fullName evidence="2">Uncharacterized protein</fullName>
    </submittedName>
</protein>
<feature type="compositionally biased region" description="Polar residues" evidence="1">
    <location>
        <begin position="76"/>
        <end position="103"/>
    </location>
</feature>
<feature type="region of interest" description="Disordered" evidence="1">
    <location>
        <begin position="24"/>
        <end position="151"/>
    </location>
</feature>
<name>A0A8I2YKT8_9AGAM</name>
<accession>A0A8I2YKT8</accession>
<comment type="caution">
    <text evidence="2">The sequence shown here is derived from an EMBL/GenBank/DDBJ whole genome shotgun (WGS) entry which is preliminary data.</text>
</comment>
<dbReference type="EMBL" id="JAGFBS010000018">
    <property type="protein sequence ID" value="KAG6374454.1"/>
    <property type="molecule type" value="Genomic_DNA"/>
</dbReference>
<organism evidence="2 3">
    <name type="scientific">Boletus reticuloceps</name>
    <dbReference type="NCBI Taxonomy" id="495285"/>
    <lineage>
        <taxon>Eukaryota</taxon>
        <taxon>Fungi</taxon>
        <taxon>Dikarya</taxon>
        <taxon>Basidiomycota</taxon>
        <taxon>Agaricomycotina</taxon>
        <taxon>Agaricomycetes</taxon>
        <taxon>Agaricomycetidae</taxon>
        <taxon>Boletales</taxon>
        <taxon>Boletineae</taxon>
        <taxon>Boletaceae</taxon>
        <taxon>Boletoideae</taxon>
        <taxon>Boletus</taxon>
    </lineage>
</organism>
<dbReference type="AlphaFoldDB" id="A0A8I2YKT8"/>
<evidence type="ECO:0000256" key="1">
    <source>
        <dbReference type="SAM" id="MobiDB-lite"/>
    </source>
</evidence>
<sequence>MIVKGIDDLMPLIPRGGVITADGFESNSAGPSRRLLQPRGVSVGFEPDSTAQSPGPQSQQRAVSISFETDSAGPLHQSQPAAASQSIPWPSTPPSTQRASTSAIHIAPVSPSSRAASVTPSRSTTPATRGNVTPANVVTPSRRAPRGPQASPMIYSHVRTIRGVMRSIYHYQPPAPSSPMCSDVLGSAAARYLEAHGYMPADIESMIDARQETTTEANFTLCLSGLGMAMKEAAYLYYLITHDD</sequence>
<feature type="compositionally biased region" description="Polar residues" evidence="1">
    <location>
        <begin position="130"/>
        <end position="139"/>
    </location>
</feature>
<evidence type="ECO:0000313" key="2">
    <source>
        <dbReference type="EMBL" id="KAG6374454.1"/>
    </source>
</evidence>
<dbReference type="Proteomes" id="UP000683000">
    <property type="component" value="Unassembled WGS sequence"/>
</dbReference>
<dbReference type="OrthoDB" id="2659660at2759"/>
<evidence type="ECO:0000313" key="3">
    <source>
        <dbReference type="Proteomes" id="UP000683000"/>
    </source>
</evidence>